<dbReference type="PANTHER" id="PTHR42693:SF53">
    <property type="entry name" value="ENDO-4-O-SULFATASE"/>
    <property type="match status" value="1"/>
</dbReference>
<dbReference type="KEGG" id="uli:ETAA1_34860"/>
<dbReference type="SUPFAM" id="SSF53649">
    <property type="entry name" value="Alkaline phosphatase-like"/>
    <property type="match status" value="1"/>
</dbReference>
<dbReference type="OrthoDB" id="9762324at2"/>
<dbReference type="GO" id="GO:0004065">
    <property type="term" value="F:arylsulfatase activity"/>
    <property type="evidence" value="ECO:0007669"/>
    <property type="project" value="UniProtKB-EC"/>
</dbReference>
<proteinExistence type="inferred from homology"/>
<feature type="chain" id="PRO_5021710691" evidence="3">
    <location>
        <begin position="21"/>
        <end position="454"/>
    </location>
</feature>
<dbReference type="RefSeq" id="WP_145240534.1">
    <property type="nucleotide sequence ID" value="NZ_CP036273.1"/>
</dbReference>
<dbReference type="EMBL" id="CP036273">
    <property type="protein sequence ID" value="QDU21519.1"/>
    <property type="molecule type" value="Genomic_DNA"/>
</dbReference>
<dbReference type="CDD" id="cd16027">
    <property type="entry name" value="SGSH"/>
    <property type="match status" value="1"/>
</dbReference>
<evidence type="ECO:0000256" key="3">
    <source>
        <dbReference type="SAM" id="SignalP"/>
    </source>
</evidence>
<keyword evidence="2 5" id="KW-0378">Hydrolase</keyword>
<feature type="signal peptide" evidence="3">
    <location>
        <begin position="1"/>
        <end position="20"/>
    </location>
</feature>
<evidence type="ECO:0000256" key="2">
    <source>
        <dbReference type="ARBA" id="ARBA00022801"/>
    </source>
</evidence>
<name>A0A517XVJ9_9BACT</name>
<dbReference type="InterPro" id="IPR000917">
    <property type="entry name" value="Sulfatase_N"/>
</dbReference>
<evidence type="ECO:0000256" key="1">
    <source>
        <dbReference type="ARBA" id="ARBA00008779"/>
    </source>
</evidence>
<comment type="similarity">
    <text evidence="1">Belongs to the sulfatase family.</text>
</comment>
<keyword evidence="3" id="KW-0732">Signal</keyword>
<reference evidence="5 6" key="1">
    <citation type="submission" date="2019-02" db="EMBL/GenBank/DDBJ databases">
        <title>Deep-cultivation of Planctomycetes and their phenomic and genomic characterization uncovers novel biology.</title>
        <authorList>
            <person name="Wiegand S."/>
            <person name="Jogler M."/>
            <person name="Boedeker C."/>
            <person name="Pinto D."/>
            <person name="Vollmers J."/>
            <person name="Rivas-Marin E."/>
            <person name="Kohn T."/>
            <person name="Peeters S.H."/>
            <person name="Heuer A."/>
            <person name="Rast P."/>
            <person name="Oberbeckmann S."/>
            <person name="Bunk B."/>
            <person name="Jeske O."/>
            <person name="Meyerdierks A."/>
            <person name="Storesund J.E."/>
            <person name="Kallscheuer N."/>
            <person name="Luecker S."/>
            <person name="Lage O.M."/>
            <person name="Pohl T."/>
            <person name="Merkel B.J."/>
            <person name="Hornburger P."/>
            <person name="Mueller R.-W."/>
            <person name="Bruemmer F."/>
            <person name="Labrenz M."/>
            <person name="Spormann A.M."/>
            <person name="Op den Camp H."/>
            <person name="Overmann J."/>
            <person name="Amann R."/>
            <person name="Jetten M.S.M."/>
            <person name="Mascher T."/>
            <person name="Medema M.H."/>
            <person name="Devos D.P."/>
            <person name="Kaster A.-K."/>
            <person name="Ovreas L."/>
            <person name="Rohde M."/>
            <person name="Galperin M.Y."/>
            <person name="Jogler C."/>
        </authorList>
    </citation>
    <scope>NUCLEOTIDE SEQUENCE [LARGE SCALE GENOMIC DNA]</scope>
    <source>
        <strain evidence="5 6">ETA_A1</strain>
    </source>
</reference>
<sequence length="454" mass="49337" precursor="true">MFRHVLAVALVTGLSSPTAAADAPKHVVLLVADDLGLQLGCYGDATARTPNLDRLAAQGTRFTHGFASVASCSASRATLLTGMPTHQCGQFGHAHAEHNVHSFRTVRSLPQLLNAAGYRTGVVGKLHVLPQAVYPFHVEAPARNVVQIATQVRQFLAGREGKPFFLHVGFAEPHRTAKGFGNQEKQPAGVPAVTFDPKTVAIPSFLPDNADARGEWAEYLQAVARLDHGVGLVLRELELAGVLNDTLVIFLSDNGPPFQGAKTTLYDPGVHLPLVVRRPGTKHVATTAAMASWTDIAPTILDWAGVPAPKGLPGRSIAPGLTHANPEGWNHVYGSHQFHEITMYYPTRMVRTRTHKYLLNLAHGLEVPHASDLWASPTWQGVLSRGDRMFGRRTVAAYLNRPREELYDLTADQDELRNLAADPAAAGVLGQLRASCRAWQEATSDPWVVKYRHE</sequence>
<dbReference type="Gene3D" id="3.40.720.10">
    <property type="entry name" value="Alkaline Phosphatase, subunit A"/>
    <property type="match status" value="1"/>
</dbReference>
<dbReference type="EC" id="3.1.6.1" evidence="5"/>
<evidence type="ECO:0000313" key="6">
    <source>
        <dbReference type="Proteomes" id="UP000319576"/>
    </source>
</evidence>
<keyword evidence="6" id="KW-1185">Reference proteome</keyword>
<evidence type="ECO:0000259" key="4">
    <source>
        <dbReference type="Pfam" id="PF00884"/>
    </source>
</evidence>
<dbReference type="InterPro" id="IPR050738">
    <property type="entry name" value="Sulfatase"/>
</dbReference>
<dbReference type="InterPro" id="IPR017850">
    <property type="entry name" value="Alkaline_phosphatase_core_sf"/>
</dbReference>
<protein>
    <submittedName>
        <fullName evidence="5">Arylsulfatase</fullName>
        <ecNumber evidence="5">3.1.6.1</ecNumber>
    </submittedName>
</protein>
<dbReference type="PANTHER" id="PTHR42693">
    <property type="entry name" value="ARYLSULFATASE FAMILY MEMBER"/>
    <property type="match status" value="1"/>
</dbReference>
<dbReference type="Pfam" id="PF00884">
    <property type="entry name" value="Sulfatase"/>
    <property type="match status" value="1"/>
</dbReference>
<gene>
    <name evidence="5" type="ORF">ETAA1_34860</name>
</gene>
<dbReference type="AlphaFoldDB" id="A0A517XVJ9"/>
<evidence type="ECO:0000313" key="5">
    <source>
        <dbReference type="EMBL" id="QDU21519.1"/>
    </source>
</evidence>
<organism evidence="5 6">
    <name type="scientific">Urbifossiella limnaea</name>
    <dbReference type="NCBI Taxonomy" id="2528023"/>
    <lineage>
        <taxon>Bacteria</taxon>
        <taxon>Pseudomonadati</taxon>
        <taxon>Planctomycetota</taxon>
        <taxon>Planctomycetia</taxon>
        <taxon>Gemmatales</taxon>
        <taxon>Gemmataceae</taxon>
        <taxon>Urbifossiella</taxon>
    </lineage>
</organism>
<feature type="domain" description="Sulfatase N-terminal" evidence="4">
    <location>
        <begin position="25"/>
        <end position="306"/>
    </location>
</feature>
<accession>A0A517XVJ9</accession>
<dbReference type="Proteomes" id="UP000319576">
    <property type="component" value="Chromosome"/>
</dbReference>